<evidence type="ECO:0000256" key="9">
    <source>
        <dbReference type="ARBA" id="ARBA00079048"/>
    </source>
</evidence>
<dbReference type="InterPro" id="IPR051838">
    <property type="entry name" value="ARTD_PARP"/>
</dbReference>
<dbReference type="GeneTree" id="ENSGT00950000183129"/>
<evidence type="ECO:0000256" key="11">
    <source>
        <dbReference type="SAM" id="MobiDB-lite"/>
    </source>
</evidence>
<dbReference type="FunFam" id="3.90.228.10:FF:000007">
    <property type="entry name" value="Poly [ADP-ribose] polymerase"/>
    <property type="match status" value="1"/>
</dbReference>
<dbReference type="CDD" id="cd01341">
    <property type="entry name" value="ADP_ribosyl"/>
    <property type="match status" value="2"/>
</dbReference>
<dbReference type="OMA" id="XEYGAID"/>
<name>A0A8C6VLM8_NAJNA</name>
<evidence type="ECO:0000256" key="8">
    <source>
        <dbReference type="ARBA" id="ARBA00068342"/>
    </source>
</evidence>
<comment type="function">
    <text evidence="7">Mono-ADP-ribosyltransferase that mediates mono-ADP-ribosylation of target proteins.</text>
</comment>
<evidence type="ECO:0000256" key="7">
    <source>
        <dbReference type="ARBA" id="ARBA00055359"/>
    </source>
</evidence>
<evidence type="ECO:0000259" key="12">
    <source>
        <dbReference type="Pfam" id="PF00644"/>
    </source>
</evidence>
<evidence type="ECO:0000313" key="14">
    <source>
        <dbReference type="Proteomes" id="UP000694559"/>
    </source>
</evidence>
<dbReference type="PANTHER" id="PTHR21328">
    <property type="entry name" value="POLY ADP-RIBOSE POLYMERASE FAMILY, MEMBER PARP"/>
    <property type="match status" value="1"/>
</dbReference>
<evidence type="ECO:0000313" key="13">
    <source>
        <dbReference type="Ensembl" id="ENSNNAP00000008377.1"/>
    </source>
</evidence>
<keyword evidence="14" id="KW-1185">Reference proteome</keyword>
<evidence type="ECO:0000256" key="5">
    <source>
        <dbReference type="ARBA" id="ARBA00023027"/>
    </source>
</evidence>
<protein>
    <recommendedName>
        <fullName evidence="8">Protein mono-ADP-ribosyltransferase PARP8</fullName>
    </recommendedName>
    <alternativeName>
        <fullName evidence="10">ADP-ribosyltransferase diphtheria toxin-like 16</fullName>
    </alternativeName>
    <alternativeName>
        <fullName evidence="9">Poly [ADP-ribose] polymerase 8</fullName>
    </alternativeName>
</protein>
<gene>
    <name evidence="13" type="primary">PARP8</name>
</gene>
<keyword evidence="2" id="KW-0808">Transferase</keyword>
<dbReference type="Ensembl" id="ENSNNAT00000008779.1">
    <property type="protein sequence ID" value="ENSNNAP00000008377.1"/>
    <property type="gene ID" value="ENSNNAG00000004543.1"/>
</dbReference>
<dbReference type="Proteomes" id="UP000694559">
    <property type="component" value="Unplaced"/>
</dbReference>
<dbReference type="GO" id="GO:0070213">
    <property type="term" value="P:protein auto-ADP-ribosylation"/>
    <property type="evidence" value="ECO:0007669"/>
    <property type="project" value="Ensembl"/>
</dbReference>
<dbReference type="InterPro" id="IPR012317">
    <property type="entry name" value="Poly(ADP-ribose)pol_cat_dom"/>
</dbReference>
<keyword evidence="1" id="KW-0328">Glycosyltransferase</keyword>
<dbReference type="AlphaFoldDB" id="A0A8C6VLM8"/>
<evidence type="ECO:0000256" key="6">
    <source>
        <dbReference type="ARBA" id="ARBA00024347"/>
    </source>
</evidence>
<dbReference type="GO" id="GO:1990404">
    <property type="term" value="F:NAD+-protein mono-ADP-ribosyltransferase activity"/>
    <property type="evidence" value="ECO:0007669"/>
    <property type="project" value="Ensembl"/>
</dbReference>
<proteinExistence type="inferred from homology"/>
<sequence>RLRKRLANFPSPPPSPFAPEATQPFSRVPPLFMGMCSRQERIQKDIDIVIQKCKAEKDCLFADFRYADSTFTFTYVGGSKRYEFPLKQLDFFSLADNTYVSSSDNDEDVLVTTEPIPVIFHRISTELRKTNDVNCCLFIKSKLQRENGEESRHGTVVEEDSEGDNDSEEFYYGGQVSYDGELHKHPQLEADLAAVREIYGPNAVSLREYGAIDDVDIDLHIDVSFLDEEIAVAWDVIRTEPIIVRLHCSLTQYLNGPVPTIDVFQISTKERFGLGHQLKKIMQTFVTQQWKNGKEKSNSTHNKKLSEKKVKSPLHIFSTLRRSPSYPPPGCGKNKSKLKPEQDGISKTHKLLRRTCSSTVKSEDSCVAKSHRTFGRSLSSDPRAEHAMTIKSHKLLNHSCSATIKQDEGLTLKSHKLLNRPCSGDMRCEHNSTLKPHKLLSRSYSSNLRMDELDGLKNHKLLSKSYSSAPKSSKMELFKEPTITEGRRLSLTSGLIGILTPSTSSPSPSAPNYGAKCVPIRDHGFLVQTIEFAEQRIPVLNEYCVVCDEPHVFQNGPMLRPTVCERELCVFAFQTLGVMNEAADEIATGAQVVDLLVSMCRSALESPRKVVIFEPYPSVVDPNDSQMLAFNPRKKNYDRVMKALDSITSIREMTQAPYLEIKKQMDKQDPLAHPLLQTVTDIKLPSSAFFLLLSSPPAKESNFRAAKTLYGSTFAFHGSHIENWHSILRNGLVVASNTRLQLHGAMFGSGIYLSPLSSISFGYSGDLQKKGQQSQFLQSRNLKCIALCEVITSPDLHKHGEIWVVPNTDHVCTRFFFVYEDGQVGDTSINTQEPSIHKEILRVIGNQTATG</sequence>
<evidence type="ECO:0000256" key="3">
    <source>
        <dbReference type="ARBA" id="ARBA00022695"/>
    </source>
</evidence>
<evidence type="ECO:0000256" key="10">
    <source>
        <dbReference type="ARBA" id="ARBA00083128"/>
    </source>
</evidence>
<feature type="domain" description="PARP catalytic" evidence="12">
    <location>
        <begin position="700"/>
        <end position="789"/>
    </location>
</feature>
<comment type="similarity">
    <text evidence="6">Belongs to the ARTD/PARP family.</text>
</comment>
<dbReference type="GO" id="GO:0003950">
    <property type="term" value="F:NAD+ poly-ADP-ribosyltransferase activity"/>
    <property type="evidence" value="ECO:0007669"/>
    <property type="project" value="InterPro"/>
</dbReference>
<organism evidence="13 14">
    <name type="scientific">Naja naja</name>
    <name type="common">Indian cobra</name>
    <dbReference type="NCBI Taxonomy" id="35670"/>
    <lineage>
        <taxon>Eukaryota</taxon>
        <taxon>Metazoa</taxon>
        <taxon>Chordata</taxon>
        <taxon>Craniata</taxon>
        <taxon>Vertebrata</taxon>
        <taxon>Euteleostomi</taxon>
        <taxon>Lepidosauria</taxon>
        <taxon>Squamata</taxon>
        <taxon>Bifurcata</taxon>
        <taxon>Unidentata</taxon>
        <taxon>Episquamata</taxon>
        <taxon>Toxicofera</taxon>
        <taxon>Serpentes</taxon>
        <taxon>Colubroidea</taxon>
        <taxon>Elapidae</taxon>
        <taxon>Elapinae</taxon>
        <taxon>Naja</taxon>
    </lineage>
</organism>
<evidence type="ECO:0000256" key="4">
    <source>
        <dbReference type="ARBA" id="ARBA00022765"/>
    </source>
</evidence>
<evidence type="ECO:0000256" key="1">
    <source>
        <dbReference type="ARBA" id="ARBA00022676"/>
    </source>
</evidence>
<keyword evidence="5" id="KW-0520">NAD</keyword>
<dbReference type="SUPFAM" id="SSF56399">
    <property type="entry name" value="ADP-ribosylation"/>
    <property type="match status" value="1"/>
</dbReference>
<dbReference type="Pfam" id="PF00644">
    <property type="entry name" value="PARP"/>
    <property type="match status" value="1"/>
</dbReference>
<evidence type="ECO:0000256" key="2">
    <source>
        <dbReference type="ARBA" id="ARBA00022679"/>
    </source>
</evidence>
<keyword evidence="3" id="KW-0548">Nucleotidyltransferase</keyword>
<keyword evidence="4" id="KW-0013">ADP-ribosylation</keyword>
<reference evidence="13" key="1">
    <citation type="submission" date="2025-08" db="UniProtKB">
        <authorList>
            <consortium name="Ensembl"/>
        </authorList>
    </citation>
    <scope>IDENTIFICATION</scope>
</reference>
<dbReference type="OrthoDB" id="109543at2759"/>
<reference evidence="13" key="2">
    <citation type="submission" date="2025-09" db="UniProtKB">
        <authorList>
            <consortium name="Ensembl"/>
        </authorList>
    </citation>
    <scope>IDENTIFICATION</scope>
</reference>
<dbReference type="Gene3D" id="3.90.228.10">
    <property type="match status" value="1"/>
</dbReference>
<dbReference type="GO" id="GO:0016779">
    <property type="term" value="F:nucleotidyltransferase activity"/>
    <property type="evidence" value="ECO:0007669"/>
    <property type="project" value="UniProtKB-KW"/>
</dbReference>
<accession>A0A8C6VLM8</accession>
<feature type="region of interest" description="Disordered" evidence="11">
    <location>
        <begin position="1"/>
        <end position="23"/>
    </location>
</feature>